<feature type="region of interest" description="Disordered" evidence="1">
    <location>
        <begin position="150"/>
        <end position="339"/>
    </location>
</feature>
<feature type="compositionally biased region" description="Basic and acidic residues" evidence="1">
    <location>
        <begin position="207"/>
        <end position="235"/>
    </location>
</feature>
<name>A0A0N5AQD1_9BILA</name>
<evidence type="ECO:0000313" key="2">
    <source>
        <dbReference type="Proteomes" id="UP000046393"/>
    </source>
</evidence>
<feature type="compositionally biased region" description="Acidic residues" evidence="1">
    <location>
        <begin position="255"/>
        <end position="264"/>
    </location>
</feature>
<protein>
    <submittedName>
        <fullName evidence="3">Uncharacterized protein</fullName>
    </submittedName>
</protein>
<proteinExistence type="predicted"/>
<feature type="compositionally biased region" description="Basic and acidic residues" evidence="1">
    <location>
        <begin position="160"/>
        <end position="169"/>
    </location>
</feature>
<feature type="compositionally biased region" description="Polar residues" evidence="1">
    <location>
        <begin position="196"/>
        <end position="206"/>
    </location>
</feature>
<feature type="compositionally biased region" description="Polar residues" evidence="1">
    <location>
        <begin position="269"/>
        <end position="298"/>
    </location>
</feature>
<keyword evidence="2" id="KW-1185">Reference proteome</keyword>
<sequence length="339" mass="38564">MTYTELTKLLDRLETGKYHWEPSNQQRQKRQVLSLPKLTPISTIPSSGPLLESELPSIKNRLNKIAEDLRELRSHRLHLSSAEFFATMGPTSSTRTPQSTFSMKQSTTLQSLKNRLEEIDAEKLTDEKEPSKDEITITKADELFQKYRNTIRRPISTEEMPEKSDDATSEHGQNFPENKEEKKTNNNEKAVRFQRSKSNSLTITTKNEQKLSDDQQKTDIAEQATKQETDTKDDIATSSYQKLLNMIRNENNDDKSDDDDDDFDPTFSYKFNANKSKQNSEKTVANSSDTKSKNNNLDGSFLGATQLENSMDTDSDATPQHPQTPSAINDLDSDSEFFG</sequence>
<feature type="compositionally biased region" description="Polar residues" evidence="1">
    <location>
        <begin position="306"/>
        <end position="327"/>
    </location>
</feature>
<accession>A0A0N5AQD1</accession>
<evidence type="ECO:0000313" key="3">
    <source>
        <dbReference type="WBParaSite" id="SMUV_0000688901-mRNA-1"/>
    </source>
</evidence>
<dbReference type="WBParaSite" id="SMUV_0000688901-mRNA-1">
    <property type="protein sequence ID" value="SMUV_0000688901-mRNA-1"/>
    <property type="gene ID" value="SMUV_0000688901"/>
</dbReference>
<dbReference type="Proteomes" id="UP000046393">
    <property type="component" value="Unplaced"/>
</dbReference>
<feature type="compositionally biased region" description="Basic and acidic residues" evidence="1">
    <location>
        <begin position="177"/>
        <end position="191"/>
    </location>
</feature>
<dbReference type="AlphaFoldDB" id="A0A0N5AQD1"/>
<organism evidence="2 3">
    <name type="scientific">Syphacia muris</name>
    <dbReference type="NCBI Taxonomy" id="451379"/>
    <lineage>
        <taxon>Eukaryota</taxon>
        <taxon>Metazoa</taxon>
        <taxon>Ecdysozoa</taxon>
        <taxon>Nematoda</taxon>
        <taxon>Chromadorea</taxon>
        <taxon>Rhabditida</taxon>
        <taxon>Spirurina</taxon>
        <taxon>Oxyuridomorpha</taxon>
        <taxon>Oxyuroidea</taxon>
        <taxon>Oxyuridae</taxon>
        <taxon>Syphacia</taxon>
    </lineage>
</organism>
<evidence type="ECO:0000256" key="1">
    <source>
        <dbReference type="SAM" id="MobiDB-lite"/>
    </source>
</evidence>
<reference evidence="3" key="1">
    <citation type="submission" date="2017-02" db="UniProtKB">
        <authorList>
            <consortium name="WormBaseParasite"/>
        </authorList>
    </citation>
    <scope>IDENTIFICATION</scope>
</reference>